<evidence type="ECO:0000313" key="2">
    <source>
        <dbReference type="Proteomes" id="UP000076154"/>
    </source>
</evidence>
<evidence type="ECO:0000313" key="1">
    <source>
        <dbReference type="EMBL" id="RDB19518.1"/>
    </source>
</evidence>
<dbReference type="Gene3D" id="3.80.10.10">
    <property type="entry name" value="Ribonuclease Inhibitor"/>
    <property type="match status" value="1"/>
</dbReference>
<dbReference type="InterPro" id="IPR032675">
    <property type="entry name" value="LRR_dom_sf"/>
</dbReference>
<dbReference type="OrthoDB" id="2269034at2759"/>
<sequence length="430" mass="49461">MGLPVPPPVNRIPVELLIEILMLCLNETWHRSWAISSASFALNATAEYNPFIFGQVCSHWRNVASTTPALWATVTLYEPKMSQVPLYELWLERASECPLTLASFTRRPQTWKRVDFWLQGAAFAPLLYLPVGGVPILESATLDLRDWNHEEVDEIWRALHSSPVLQRVVWDPGYLANELPDHIPWAQLTHVRLPEAPSLTQDTFLAILHSCRHLQELCFDSTMSMYTSRPVEPVMLPHLRMLRTRAFDLSPDFNLHYMILPSLVSLEFTIFVNRDPFQFIPALLTRFSCKLQELTLRHGSWWIEETLLPFLAVPLIQDLRKLDLSSGNVTDKTIRALTLDPTKEGGLLPHLRELVLPMFHTSVKISAASTMAEMLGSRESTLRTFEVTIPYKDIKRHTTDYKFKEIMRRPWQLCRRSFSVDGVQLGLYAC</sequence>
<protein>
    <submittedName>
        <fullName evidence="1">Uncharacterized protein</fullName>
    </submittedName>
</protein>
<comment type="caution">
    <text evidence="1">The sequence shown here is derived from an EMBL/GenBank/DDBJ whole genome shotgun (WGS) entry which is preliminary data.</text>
</comment>
<name>A0A369JCA9_HYPMA</name>
<keyword evidence="2" id="KW-1185">Reference proteome</keyword>
<accession>A0A369JCA9</accession>
<proteinExistence type="predicted"/>
<gene>
    <name evidence="1" type="ORF">Hypma_013667</name>
</gene>
<dbReference type="STRING" id="39966.A0A369JCA9"/>
<reference evidence="1" key="1">
    <citation type="submission" date="2018-04" db="EMBL/GenBank/DDBJ databases">
        <title>Whole genome sequencing of Hypsizygus marmoreus.</title>
        <authorList>
            <person name="Choi I.-G."/>
            <person name="Min B."/>
            <person name="Kim J.-G."/>
            <person name="Kim S."/>
            <person name="Oh Y.-L."/>
            <person name="Kong W.-S."/>
            <person name="Park H."/>
            <person name="Jeong J."/>
            <person name="Song E.-S."/>
        </authorList>
    </citation>
    <scope>NUCLEOTIDE SEQUENCE [LARGE SCALE GENOMIC DNA]</scope>
    <source>
        <strain evidence="1">51987-8</strain>
    </source>
</reference>
<dbReference type="Proteomes" id="UP000076154">
    <property type="component" value="Unassembled WGS sequence"/>
</dbReference>
<dbReference type="AlphaFoldDB" id="A0A369JCA9"/>
<dbReference type="InParanoid" id="A0A369JCA9"/>
<dbReference type="SUPFAM" id="SSF52047">
    <property type="entry name" value="RNI-like"/>
    <property type="match status" value="1"/>
</dbReference>
<organism evidence="1 2">
    <name type="scientific">Hypsizygus marmoreus</name>
    <name type="common">White beech mushroom</name>
    <name type="synonym">Agaricus marmoreus</name>
    <dbReference type="NCBI Taxonomy" id="39966"/>
    <lineage>
        <taxon>Eukaryota</taxon>
        <taxon>Fungi</taxon>
        <taxon>Dikarya</taxon>
        <taxon>Basidiomycota</taxon>
        <taxon>Agaricomycotina</taxon>
        <taxon>Agaricomycetes</taxon>
        <taxon>Agaricomycetidae</taxon>
        <taxon>Agaricales</taxon>
        <taxon>Tricholomatineae</taxon>
        <taxon>Lyophyllaceae</taxon>
        <taxon>Hypsizygus</taxon>
    </lineage>
</organism>
<dbReference type="EMBL" id="LUEZ02000080">
    <property type="protein sequence ID" value="RDB19518.1"/>
    <property type="molecule type" value="Genomic_DNA"/>
</dbReference>